<organism evidence="1 2">
    <name type="scientific">Neofusicoccum parvum</name>
    <dbReference type="NCBI Taxonomy" id="310453"/>
    <lineage>
        <taxon>Eukaryota</taxon>
        <taxon>Fungi</taxon>
        <taxon>Dikarya</taxon>
        <taxon>Ascomycota</taxon>
        <taxon>Pezizomycotina</taxon>
        <taxon>Dothideomycetes</taxon>
        <taxon>Dothideomycetes incertae sedis</taxon>
        <taxon>Botryosphaeriales</taxon>
        <taxon>Botryosphaeriaceae</taxon>
        <taxon>Neofusicoccum</taxon>
    </lineage>
</organism>
<name>A0ACB5RZ06_9PEZI</name>
<sequence length="363" mass="40252">MCNAQATAFLRALPKCEQHIHLEGALTPAVLFALAKRNGIALPSDDPAFASPQALLARYERPRPADRASSFTSLDDFLHYYYIGMSVLIHASDFEALAWDYFQHAAQDGVAHAEVFFDPQAHTARGIAYDTVLQGFSAARARATRELGISTELICCFLRHLPPQDCLETFEHEQVQASYLGGQIAGIGLDSSEAPFPPQLFEELYVRAGALGLKRTAHAGEEGPPAFIQDSLDKLGVQRIDHGRRLTEDAALMRRVVDEKILLTTCPLSNVVLRGIKEVKEMPIREFLDAGVRFSINSDDPAYFGGYILDNYVAVQDAFNLSVKDWDWICRGAIEGSWCKQERKDELLKALDAVISEHEGKTL</sequence>
<dbReference type="Proteomes" id="UP001165186">
    <property type="component" value="Unassembled WGS sequence"/>
</dbReference>
<comment type="caution">
    <text evidence="1">The sequence shown here is derived from an EMBL/GenBank/DDBJ whole genome shotgun (WGS) entry which is preliminary data.</text>
</comment>
<gene>
    <name evidence="1" type="primary">g1557</name>
    <name evidence="1" type="ORF">NpPPO83_00001557</name>
</gene>
<protein>
    <submittedName>
        <fullName evidence="1">Adenosine deaminase</fullName>
    </submittedName>
</protein>
<proteinExistence type="predicted"/>
<evidence type="ECO:0000313" key="2">
    <source>
        <dbReference type="Proteomes" id="UP001165186"/>
    </source>
</evidence>
<dbReference type="EMBL" id="BSXG01000022">
    <property type="protein sequence ID" value="GME25785.1"/>
    <property type="molecule type" value="Genomic_DNA"/>
</dbReference>
<evidence type="ECO:0000313" key="1">
    <source>
        <dbReference type="EMBL" id="GME25785.1"/>
    </source>
</evidence>
<accession>A0ACB5RZ06</accession>
<reference evidence="1" key="1">
    <citation type="submission" date="2024-09" db="EMBL/GenBank/DDBJ databases">
        <title>Draft Genome Sequences of Neofusicoccum parvum.</title>
        <authorList>
            <person name="Ashida A."/>
            <person name="Camagna M."/>
            <person name="Tanaka A."/>
            <person name="Takemoto D."/>
        </authorList>
    </citation>
    <scope>NUCLEOTIDE SEQUENCE</scope>
    <source>
        <strain evidence="1">PPO83</strain>
    </source>
</reference>
<keyword evidence="2" id="KW-1185">Reference proteome</keyword>